<accession>A0A0A9B923</accession>
<evidence type="ECO:0000256" key="2">
    <source>
        <dbReference type="ARBA" id="ARBA00022448"/>
    </source>
</evidence>
<dbReference type="InterPro" id="IPR016159">
    <property type="entry name" value="Cullin_repeat-like_dom_sf"/>
</dbReference>
<dbReference type="AlphaFoldDB" id="A0A0A9B923"/>
<evidence type="ECO:0000313" key="5">
    <source>
        <dbReference type="EMBL" id="JAD60474.1"/>
    </source>
</evidence>
<keyword evidence="2 3" id="KW-0813">Transport</keyword>
<proteinExistence type="inferred from homology"/>
<keyword evidence="3" id="KW-0268">Exocytosis</keyword>
<evidence type="ECO:0000256" key="1">
    <source>
        <dbReference type="ARBA" id="ARBA00006756"/>
    </source>
</evidence>
<dbReference type="SUPFAM" id="SSF74788">
    <property type="entry name" value="Cullin repeat-like"/>
    <property type="match status" value="1"/>
</dbReference>
<dbReference type="GO" id="GO:0015031">
    <property type="term" value="P:protein transport"/>
    <property type="evidence" value="ECO:0007669"/>
    <property type="project" value="UniProtKB-KW"/>
</dbReference>
<evidence type="ECO:0000259" key="4">
    <source>
        <dbReference type="Pfam" id="PF03081"/>
    </source>
</evidence>
<keyword evidence="3" id="KW-0653">Protein transport</keyword>
<dbReference type="PANTHER" id="PTHR12542:SF40">
    <property type="entry name" value="EXOCYST SUBUNIT EXO70 FAMILY PROTEIN"/>
    <property type="match status" value="1"/>
</dbReference>
<dbReference type="Pfam" id="PF03081">
    <property type="entry name" value="Exo70_C"/>
    <property type="match status" value="1"/>
</dbReference>
<name>A0A0A9B923_ARUDO</name>
<dbReference type="GO" id="GO:0005546">
    <property type="term" value="F:phosphatidylinositol-4,5-bisphosphate binding"/>
    <property type="evidence" value="ECO:0007669"/>
    <property type="project" value="InterPro"/>
</dbReference>
<protein>
    <recommendedName>
        <fullName evidence="3">Exocyst subunit Exo70 family protein</fullName>
    </recommendedName>
</protein>
<comment type="similarity">
    <text evidence="1 3">Belongs to the EXO70 family.</text>
</comment>
<reference evidence="5" key="2">
    <citation type="journal article" date="2015" name="Data Brief">
        <title>Shoot transcriptome of the giant reed, Arundo donax.</title>
        <authorList>
            <person name="Barrero R.A."/>
            <person name="Guerrero F.D."/>
            <person name="Moolhuijzen P."/>
            <person name="Goolsby J.A."/>
            <person name="Tidwell J."/>
            <person name="Bellgard S.E."/>
            <person name="Bellgard M.I."/>
        </authorList>
    </citation>
    <scope>NUCLEOTIDE SEQUENCE</scope>
    <source>
        <tissue evidence="5">Shoot tissue taken approximately 20 cm above the soil surface</tissue>
    </source>
</reference>
<dbReference type="InterPro" id="IPR046364">
    <property type="entry name" value="Exo70_C"/>
</dbReference>
<dbReference type="Gene3D" id="1.20.1280.170">
    <property type="entry name" value="Exocyst complex component Exo70"/>
    <property type="match status" value="1"/>
</dbReference>
<dbReference type="EMBL" id="GBRH01237421">
    <property type="protein sequence ID" value="JAD60474.1"/>
    <property type="molecule type" value="Transcribed_RNA"/>
</dbReference>
<dbReference type="PANTHER" id="PTHR12542">
    <property type="entry name" value="EXOCYST COMPLEX PROTEIN EXO70"/>
    <property type="match status" value="1"/>
</dbReference>
<dbReference type="InterPro" id="IPR004140">
    <property type="entry name" value="Exo70"/>
</dbReference>
<sequence length="205" mass="24037">MPQDVKVHVTTELALDYIIMFWANESVLSSIVWCFSQSWHHTTTTNIVSDMIWDLEHQLEAESKSVQNPSLTYIFLLNNFHYIEEKLNQFHFPSRRVFGKNRKVESCLKSYLDVSWEPVLSCLQSYNATTPCLFPKQCSLLQKFRTALKATCSAQKLWKVPNPMFRKRLREAITGKVIGAYNYYLEEHQEQLKRYGDLPSSRSED</sequence>
<organism evidence="5">
    <name type="scientific">Arundo donax</name>
    <name type="common">Giant reed</name>
    <name type="synonym">Donax arundinaceus</name>
    <dbReference type="NCBI Taxonomy" id="35708"/>
    <lineage>
        <taxon>Eukaryota</taxon>
        <taxon>Viridiplantae</taxon>
        <taxon>Streptophyta</taxon>
        <taxon>Embryophyta</taxon>
        <taxon>Tracheophyta</taxon>
        <taxon>Spermatophyta</taxon>
        <taxon>Magnoliopsida</taxon>
        <taxon>Liliopsida</taxon>
        <taxon>Poales</taxon>
        <taxon>Poaceae</taxon>
        <taxon>PACMAD clade</taxon>
        <taxon>Arundinoideae</taxon>
        <taxon>Arundineae</taxon>
        <taxon>Arundo</taxon>
    </lineage>
</organism>
<feature type="domain" description="Exocyst complex subunit Exo70 C-terminal" evidence="4">
    <location>
        <begin position="1"/>
        <end position="194"/>
    </location>
</feature>
<comment type="function">
    <text evidence="3">Component of the exocyst complex.</text>
</comment>
<dbReference type="GO" id="GO:0006887">
    <property type="term" value="P:exocytosis"/>
    <property type="evidence" value="ECO:0007669"/>
    <property type="project" value="UniProtKB-KW"/>
</dbReference>
<evidence type="ECO:0000256" key="3">
    <source>
        <dbReference type="RuleBase" id="RU365026"/>
    </source>
</evidence>
<reference evidence="5" key="1">
    <citation type="submission" date="2014-09" db="EMBL/GenBank/DDBJ databases">
        <authorList>
            <person name="Magalhaes I.L.F."/>
            <person name="Oliveira U."/>
            <person name="Santos F.R."/>
            <person name="Vidigal T.H.D.A."/>
            <person name="Brescovit A.D."/>
            <person name="Santos A.J."/>
        </authorList>
    </citation>
    <scope>NUCLEOTIDE SEQUENCE</scope>
    <source>
        <tissue evidence="5">Shoot tissue taken approximately 20 cm above the soil surface</tissue>
    </source>
</reference>
<dbReference type="GO" id="GO:0000145">
    <property type="term" value="C:exocyst"/>
    <property type="evidence" value="ECO:0007669"/>
    <property type="project" value="InterPro"/>
</dbReference>